<keyword evidence="2" id="KW-1133">Transmembrane helix</keyword>
<keyword evidence="4" id="KW-1185">Reference proteome</keyword>
<evidence type="ECO:0000256" key="1">
    <source>
        <dbReference type="SAM" id="MobiDB-lite"/>
    </source>
</evidence>
<keyword evidence="2" id="KW-0812">Transmembrane</keyword>
<feature type="transmembrane region" description="Helical" evidence="2">
    <location>
        <begin position="6"/>
        <end position="23"/>
    </location>
</feature>
<dbReference type="EMBL" id="BAOS01000046">
    <property type="protein sequence ID" value="GAX63014.1"/>
    <property type="molecule type" value="Genomic_DNA"/>
</dbReference>
<comment type="caution">
    <text evidence="3">The sequence shown here is derived from an EMBL/GenBank/DDBJ whole genome shotgun (WGS) entry which is preliminary data.</text>
</comment>
<evidence type="ECO:0000313" key="4">
    <source>
        <dbReference type="Proteomes" id="UP000218542"/>
    </source>
</evidence>
<name>A0A286U4I4_9BACT</name>
<sequence length="154" mass="18075">MEQLVWSVIIIAFIIYTALKNRARNRPGTDIDRTNDTEYKTRGEEGKLSRYMEELLGIEKPEPQIRTKRRTHQPLKKTVSQREGPETKNRVHQFKSQLVNKHKEKQKSPLPEKKVIYHTKFPWGPLSKQDLPSAIILSEIIGPPISKRKNHRLF</sequence>
<dbReference type="OrthoDB" id="9842896at2"/>
<gene>
    <name evidence="3" type="ORF">SCALIN_C46_0019</name>
</gene>
<protein>
    <submittedName>
        <fullName evidence="3">Uncharacterized protein</fullName>
    </submittedName>
</protein>
<evidence type="ECO:0000256" key="2">
    <source>
        <dbReference type="SAM" id="Phobius"/>
    </source>
</evidence>
<keyword evidence="2" id="KW-0472">Membrane</keyword>
<reference evidence="4" key="1">
    <citation type="journal article" date="2017" name="Environ. Microbiol. Rep.">
        <title>Genetic Diversity of Marine Anaerobic Ammonium-Oxidizing Bacteria as Revealed by Genomic and Proteomic Analyses of 'Candidatus Scalindua japonica'.</title>
        <authorList>
            <person name="Oshiki M."/>
            <person name="Mizuto K."/>
            <person name="Kimura Z."/>
            <person name="Kindaichi T."/>
            <person name="Satoh H."/>
            <person name="Okabe S."/>
        </authorList>
    </citation>
    <scope>NUCLEOTIDE SEQUENCE [LARGE SCALE GENOMIC DNA]</scope>
    <source>
        <strain evidence="4">husup-a2</strain>
    </source>
</reference>
<organism evidence="3 4">
    <name type="scientific">Candidatus Scalindua japonica</name>
    <dbReference type="NCBI Taxonomy" id="1284222"/>
    <lineage>
        <taxon>Bacteria</taxon>
        <taxon>Pseudomonadati</taxon>
        <taxon>Planctomycetota</taxon>
        <taxon>Candidatus Brocadiia</taxon>
        <taxon>Candidatus Brocadiales</taxon>
        <taxon>Candidatus Scalinduaceae</taxon>
        <taxon>Candidatus Scalindua</taxon>
    </lineage>
</organism>
<accession>A0A286U4I4</accession>
<dbReference type="RefSeq" id="WP_096896411.1">
    <property type="nucleotide sequence ID" value="NZ_BAOS01000046.1"/>
</dbReference>
<feature type="region of interest" description="Disordered" evidence="1">
    <location>
        <begin position="59"/>
        <end position="90"/>
    </location>
</feature>
<evidence type="ECO:0000313" key="3">
    <source>
        <dbReference type="EMBL" id="GAX63014.1"/>
    </source>
</evidence>
<proteinExistence type="predicted"/>
<dbReference type="AlphaFoldDB" id="A0A286U4I4"/>
<feature type="compositionally biased region" description="Basic residues" evidence="1">
    <location>
        <begin position="66"/>
        <end position="75"/>
    </location>
</feature>
<dbReference type="Proteomes" id="UP000218542">
    <property type="component" value="Unassembled WGS sequence"/>
</dbReference>